<evidence type="ECO:0000256" key="5">
    <source>
        <dbReference type="ARBA" id="ARBA00023124"/>
    </source>
</evidence>
<protein>
    <recommendedName>
        <fullName evidence="8">Abasic site processing protein</fullName>
        <ecNumber evidence="8">3.4.-.-</ecNumber>
    </recommendedName>
</protein>
<comment type="caution">
    <text evidence="9">The sequence shown here is derived from an EMBL/GenBank/DDBJ whole genome shotgun (WGS) entry which is preliminary data.</text>
</comment>
<evidence type="ECO:0000256" key="8">
    <source>
        <dbReference type="RuleBase" id="RU364100"/>
    </source>
</evidence>
<gene>
    <name evidence="9" type="ORF">QFW80_16850</name>
</gene>
<reference evidence="9 10" key="1">
    <citation type="submission" date="2023-04" db="EMBL/GenBank/DDBJ databases">
        <title>Luteimonas sp. M1R5S18.</title>
        <authorList>
            <person name="Sun J.-Q."/>
        </authorList>
    </citation>
    <scope>NUCLEOTIDE SEQUENCE [LARGE SCALE GENOMIC DNA]</scope>
    <source>
        <strain evidence="9 10">M1R5S18</strain>
    </source>
</reference>
<keyword evidence="2 8" id="KW-0645">Protease</keyword>
<comment type="similarity">
    <text evidence="1 8">Belongs to the SOS response-associated peptidase family.</text>
</comment>
<dbReference type="PANTHER" id="PTHR13604:SF0">
    <property type="entry name" value="ABASIC SITE PROCESSING PROTEIN HMCES"/>
    <property type="match status" value="1"/>
</dbReference>
<proteinExistence type="inferred from homology"/>
<dbReference type="InterPro" id="IPR036590">
    <property type="entry name" value="SRAP-like"/>
</dbReference>
<keyword evidence="4 8" id="KW-0378">Hydrolase</keyword>
<evidence type="ECO:0000256" key="4">
    <source>
        <dbReference type="ARBA" id="ARBA00022801"/>
    </source>
</evidence>
<sequence length="311" mass="36141">MCYSAQIHSDYRKMVRELGAVMDLDAFARLWIRENGLEHKKIPKALIDTLRPDLASEAVETMAARLDLAEQEWQQELFKQSKRKADNERKLAAKHTKTAETELGRATRKVDQLKGWIADRHRAELKPRDWQFYPQWWVPVLIREASGYVVRPMRYQLRQPGQPASSDFTRTGQMSGTYNARRDNLERYWRRQFGHTHGLMVVNTFFENVEGPDGKNMRLQFRPRTGEPMLVACLWATWTDPAGKDPDVDCFAAITDDPEPEVAAAGHDRTIINIKPEHVEAWLNPDPQNLDALYAIFDDKRHPYYEHRLAA</sequence>
<evidence type="ECO:0000256" key="3">
    <source>
        <dbReference type="ARBA" id="ARBA00022763"/>
    </source>
</evidence>
<dbReference type="RefSeq" id="WP_280603234.1">
    <property type="nucleotide sequence ID" value="NZ_JARXRN010000029.1"/>
</dbReference>
<dbReference type="SUPFAM" id="SSF143081">
    <property type="entry name" value="BB1717-like"/>
    <property type="match status" value="1"/>
</dbReference>
<evidence type="ECO:0000256" key="6">
    <source>
        <dbReference type="ARBA" id="ARBA00023125"/>
    </source>
</evidence>
<name>A0ABT6JND1_9GAMM</name>
<evidence type="ECO:0000256" key="1">
    <source>
        <dbReference type="ARBA" id="ARBA00008136"/>
    </source>
</evidence>
<accession>A0ABT6JND1</accession>
<keyword evidence="6" id="KW-0238">DNA-binding</keyword>
<dbReference type="PANTHER" id="PTHR13604">
    <property type="entry name" value="DC12-RELATED"/>
    <property type="match status" value="1"/>
</dbReference>
<keyword evidence="3" id="KW-0227">DNA damage</keyword>
<evidence type="ECO:0000256" key="7">
    <source>
        <dbReference type="ARBA" id="ARBA00023239"/>
    </source>
</evidence>
<organism evidence="9 10">
    <name type="scientific">Luteimonas rhizosphaericola</name>
    <dbReference type="NCBI Taxonomy" id="3042024"/>
    <lineage>
        <taxon>Bacteria</taxon>
        <taxon>Pseudomonadati</taxon>
        <taxon>Pseudomonadota</taxon>
        <taxon>Gammaproteobacteria</taxon>
        <taxon>Lysobacterales</taxon>
        <taxon>Lysobacteraceae</taxon>
        <taxon>Luteimonas</taxon>
    </lineage>
</organism>
<dbReference type="Proteomes" id="UP001156831">
    <property type="component" value="Unassembled WGS sequence"/>
</dbReference>
<dbReference type="EMBL" id="JARXRN010000029">
    <property type="protein sequence ID" value="MDH5832189.1"/>
    <property type="molecule type" value="Genomic_DNA"/>
</dbReference>
<evidence type="ECO:0000313" key="10">
    <source>
        <dbReference type="Proteomes" id="UP001156831"/>
    </source>
</evidence>
<dbReference type="InterPro" id="IPR003738">
    <property type="entry name" value="SRAP"/>
</dbReference>
<evidence type="ECO:0000313" key="9">
    <source>
        <dbReference type="EMBL" id="MDH5832189.1"/>
    </source>
</evidence>
<keyword evidence="7" id="KW-0456">Lyase</keyword>
<keyword evidence="5" id="KW-0190">Covalent protein-DNA linkage</keyword>
<keyword evidence="10" id="KW-1185">Reference proteome</keyword>
<dbReference type="Gene3D" id="3.90.1680.10">
    <property type="entry name" value="SOS response associated peptidase-like"/>
    <property type="match status" value="1"/>
</dbReference>
<evidence type="ECO:0000256" key="2">
    <source>
        <dbReference type="ARBA" id="ARBA00022670"/>
    </source>
</evidence>
<dbReference type="Pfam" id="PF02586">
    <property type="entry name" value="SRAP"/>
    <property type="match status" value="1"/>
</dbReference>
<dbReference type="EC" id="3.4.-.-" evidence="8"/>